<keyword evidence="13" id="KW-1185">Reference proteome</keyword>
<evidence type="ECO:0000256" key="7">
    <source>
        <dbReference type="ARBA" id="ARBA00022989"/>
    </source>
</evidence>
<dbReference type="InterPro" id="IPR025966">
    <property type="entry name" value="OppC_N"/>
</dbReference>
<feature type="domain" description="ABC transmembrane type-1" evidence="11">
    <location>
        <begin position="128"/>
        <end position="319"/>
    </location>
</feature>
<dbReference type="InterPro" id="IPR000515">
    <property type="entry name" value="MetI-like"/>
</dbReference>
<dbReference type="Proteomes" id="UP000051679">
    <property type="component" value="Unassembled WGS sequence"/>
</dbReference>
<keyword evidence="6" id="KW-0653">Protein transport</keyword>
<evidence type="ECO:0000313" key="13">
    <source>
        <dbReference type="Proteomes" id="UP000051679"/>
    </source>
</evidence>
<dbReference type="PROSITE" id="PS50928">
    <property type="entry name" value="ABC_TM1"/>
    <property type="match status" value="1"/>
</dbReference>
<comment type="caution">
    <text evidence="12">The sequence shown here is derived from an EMBL/GenBank/DDBJ whole genome shotgun (WGS) entry which is preliminary data.</text>
</comment>
<evidence type="ECO:0000256" key="8">
    <source>
        <dbReference type="ARBA" id="ARBA00023136"/>
    </source>
</evidence>
<dbReference type="InterPro" id="IPR035906">
    <property type="entry name" value="MetI-like_sf"/>
</dbReference>
<dbReference type="AlphaFoldDB" id="A0A0R1ZSZ3"/>
<organism evidence="12 13">
    <name type="scientific">Lacticaseibacillus sharpeae JCM 1186 = DSM 20505</name>
    <dbReference type="NCBI Taxonomy" id="1291052"/>
    <lineage>
        <taxon>Bacteria</taxon>
        <taxon>Bacillati</taxon>
        <taxon>Bacillota</taxon>
        <taxon>Bacilli</taxon>
        <taxon>Lactobacillales</taxon>
        <taxon>Lactobacillaceae</taxon>
        <taxon>Lacticaseibacillus</taxon>
    </lineage>
</organism>
<dbReference type="Pfam" id="PF00528">
    <property type="entry name" value="BPD_transp_1"/>
    <property type="match status" value="1"/>
</dbReference>
<feature type="transmembrane region" description="Helical" evidence="10">
    <location>
        <begin position="166"/>
        <end position="184"/>
    </location>
</feature>
<evidence type="ECO:0000256" key="3">
    <source>
        <dbReference type="ARBA" id="ARBA00022475"/>
    </source>
</evidence>
<dbReference type="PATRIC" id="fig|1291052.5.peg.1627"/>
<dbReference type="GO" id="GO:0005886">
    <property type="term" value="C:plasma membrane"/>
    <property type="evidence" value="ECO:0007669"/>
    <property type="project" value="UniProtKB-SubCell"/>
</dbReference>
<accession>A0A0R1ZSZ3</accession>
<dbReference type="OrthoDB" id="9797472at2"/>
<dbReference type="GO" id="GO:0055085">
    <property type="term" value="P:transmembrane transport"/>
    <property type="evidence" value="ECO:0007669"/>
    <property type="project" value="InterPro"/>
</dbReference>
<dbReference type="EMBL" id="AYYO01000030">
    <property type="protein sequence ID" value="KRM55147.1"/>
    <property type="molecule type" value="Genomic_DNA"/>
</dbReference>
<comment type="subcellular location">
    <subcellularLocation>
        <location evidence="1 10">Cell membrane</location>
        <topology evidence="1 10">Multi-pass membrane protein</topology>
    </subcellularLocation>
</comment>
<dbReference type="InterPro" id="IPR050366">
    <property type="entry name" value="BP-dependent_transpt_permease"/>
</dbReference>
<feature type="transmembrane region" description="Helical" evidence="10">
    <location>
        <begin position="132"/>
        <end position="154"/>
    </location>
</feature>
<name>A0A0R1ZSZ3_9LACO</name>
<proteinExistence type="inferred from homology"/>
<keyword evidence="3" id="KW-1003">Cell membrane</keyword>
<dbReference type="InterPro" id="IPR054864">
    <property type="entry name" value="OppC_permease"/>
</dbReference>
<keyword evidence="4 10" id="KW-0812">Transmembrane</keyword>
<sequence length="329" mass="36145">MALFKKSKQEAPKTATAETAAPVEVFDTDFTPVSLDELASEVIDTPKYAYWPQVARKFFSNKITIVMLVILIAVLGMAFIQPSFSGYDMNSTAGINDFAARFNPPSSKFWFGTDGDGKSLFDAIWAGAKTSMSISVISTVITTVIGTVVGAFWGVSPKMDRIMLEVYNVISNIPQLLIIIVLSYSFGAGFWNLIFAMNCTSWIGTAYGIRVQVMIQRQREYNVASRTLGTPITKIITRNILPYLTSYLVTSISLSLPGFVSTEVFLSFLGVGLSANTPSLGRLISQYSTYMTTFPYLFWLPVAALLLITVPVYVVGQNLADATDPRTHM</sequence>
<dbReference type="Gene3D" id="1.10.3720.10">
    <property type="entry name" value="MetI-like"/>
    <property type="match status" value="1"/>
</dbReference>
<protein>
    <submittedName>
        <fullName evidence="12">Abc transporter, oligopeptide transported permease component</fullName>
    </submittedName>
</protein>
<evidence type="ECO:0000256" key="4">
    <source>
        <dbReference type="ARBA" id="ARBA00022692"/>
    </source>
</evidence>
<dbReference type="Pfam" id="PF12911">
    <property type="entry name" value="OppC_N"/>
    <property type="match status" value="1"/>
</dbReference>
<dbReference type="SUPFAM" id="SSF161098">
    <property type="entry name" value="MetI-like"/>
    <property type="match status" value="1"/>
</dbReference>
<keyword evidence="8 10" id="KW-0472">Membrane</keyword>
<comment type="similarity">
    <text evidence="9">Belongs to the binding-protein-dependent transport system permease family. OppBC subfamily.</text>
</comment>
<reference evidence="12 13" key="1">
    <citation type="journal article" date="2015" name="Genome Announc.">
        <title>Expanding the biotechnology potential of lactobacilli through comparative genomics of 213 strains and associated genera.</title>
        <authorList>
            <person name="Sun Z."/>
            <person name="Harris H.M."/>
            <person name="McCann A."/>
            <person name="Guo C."/>
            <person name="Argimon S."/>
            <person name="Zhang W."/>
            <person name="Yang X."/>
            <person name="Jeffery I.B."/>
            <person name="Cooney J.C."/>
            <person name="Kagawa T.F."/>
            <person name="Liu W."/>
            <person name="Song Y."/>
            <person name="Salvetti E."/>
            <person name="Wrobel A."/>
            <person name="Rasinkangas P."/>
            <person name="Parkhill J."/>
            <person name="Rea M.C."/>
            <person name="O'Sullivan O."/>
            <person name="Ritari J."/>
            <person name="Douillard F.P."/>
            <person name="Paul Ross R."/>
            <person name="Yang R."/>
            <person name="Briner A.E."/>
            <person name="Felis G.E."/>
            <person name="de Vos W.M."/>
            <person name="Barrangou R."/>
            <person name="Klaenhammer T.R."/>
            <person name="Caufield P.W."/>
            <person name="Cui Y."/>
            <person name="Zhang H."/>
            <person name="O'Toole P.W."/>
        </authorList>
    </citation>
    <scope>NUCLEOTIDE SEQUENCE [LARGE SCALE GENOMIC DNA]</scope>
    <source>
        <strain evidence="12 13">DSM 20505</strain>
    </source>
</reference>
<dbReference type="GO" id="GO:0015031">
    <property type="term" value="P:protein transport"/>
    <property type="evidence" value="ECO:0007669"/>
    <property type="project" value="UniProtKB-KW"/>
</dbReference>
<dbReference type="RefSeq" id="WP_082403962.1">
    <property type="nucleotide sequence ID" value="NZ_AYYO01000030.1"/>
</dbReference>
<feature type="transmembrane region" description="Helical" evidence="10">
    <location>
        <begin position="296"/>
        <end position="316"/>
    </location>
</feature>
<dbReference type="NCBIfam" id="NF043080">
    <property type="entry name" value="MMSYN1_0166"/>
    <property type="match status" value="1"/>
</dbReference>
<gene>
    <name evidence="12" type="ORF">FC18_GL001597</name>
</gene>
<dbReference type="CDD" id="cd06261">
    <property type="entry name" value="TM_PBP2"/>
    <property type="match status" value="1"/>
</dbReference>
<keyword evidence="7 10" id="KW-1133">Transmembrane helix</keyword>
<dbReference type="PANTHER" id="PTHR43386">
    <property type="entry name" value="OLIGOPEPTIDE TRANSPORT SYSTEM PERMEASE PROTEIN APPC"/>
    <property type="match status" value="1"/>
</dbReference>
<evidence type="ECO:0000259" key="11">
    <source>
        <dbReference type="PROSITE" id="PS50928"/>
    </source>
</evidence>
<dbReference type="GO" id="GO:0015833">
    <property type="term" value="P:peptide transport"/>
    <property type="evidence" value="ECO:0007669"/>
    <property type="project" value="UniProtKB-KW"/>
</dbReference>
<keyword evidence="2 10" id="KW-0813">Transport</keyword>
<dbReference type="PANTHER" id="PTHR43386:SF24">
    <property type="entry name" value="OLIGOPEPTIDE TRANSPORT SYSTEM PERMEASE PROTEIN AMID"/>
    <property type="match status" value="1"/>
</dbReference>
<evidence type="ECO:0000256" key="10">
    <source>
        <dbReference type="RuleBase" id="RU363032"/>
    </source>
</evidence>
<dbReference type="STRING" id="1291052.FC18_GL001597"/>
<evidence type="ECO:0000256" key="6">
    <source>
        <dbReference type="ARBA" id="ARBA00022927"/>
    </source>
</evidence>
<keyword evidence="5" id="KW-0571">Peptide transport</keyword>
<evidence type="ECO:0000256" key="1">
    <source>
        <dbReference type="ARBA" id="ARBA00004651"/>
    </source>
</evidence>
<evidence type="ECO:0000313" key="12">
    <source>
        <dbReference type="EMBL" id="KRM55147.1"/>
    </source>
</evidence>
<evidence type="ECO:0000256" key="5">
    <source>
        <dbReference type="ARBA" id="ARBA00022856"/>
    </source>
</evidence>
<evidence type="ECO:0000256" key="2">
    <source>
        <dbReference type="ARBA" id="ARBA00022448"/>
    </source>
</evidence>
<evidence type="ECO:0000256" key="9">
    <source>
        <dbReference type="ARBA" id="ARBA00024202"/>
    </source>
</evidence>
<feature type="transmembrane region" description="Helical" evidence="10">
    <location>
        <begin position="63"/>
        <end position="80"/>
    </location>
</feature>